<accession>A0ABT1I9X1</accession>
<comment type="caution">
    <text evidence="2">The sequence shown here is derived from an EMBL/GenBank/DDBJ whole genome shotgun (WGS) entry which is preliminary data.</text>
</comment>
<dbReference type="EMBL" id="JAMTCO010000004">
    <property type="protein sequence ID" value="MCP2269425.1"/>
    <property type="molecule type" value="Genomic_DNA"/>
</dbReference>
<dbReference type="Gene3D" id="3.40.50.300">
    <property type="entry name" value="P-loop containing nucleotide triphosphate hydrolases"/>
    <property type="match status" value="1"/>
</dbReference>
<keyword evidence="3" id="KW-1185">Reference proteome</keyword>
<dbReference type="PANTHER" id="PTHR47691:SF3">
    <property type="entry name" value="HTH-TYPE TRANSCRIPTIONAL REGULATOR RV0890C-RELATED"/>
    <property type="match status" value="1"/>
</dbReference>
<evidence type="ECO:0000313" key="2">
    <source>
        <dbReference type="EMBL" id="MCP2269425.1"/>
    </source>
</evidence>
<dbReference type="Gene3D" id="1.25.40.10">
    <property type="entry name" value="Tetratricopeptide repeat domain"/>
    <property type="match status" value="2"/>
</dbReference>
<proteinExistence type="predicted"/>
<dbReference type="InterPro" id="IPR019734">
    <property type="entry name" value="TPR_rpt"/>
</dbReference>
<dbReference type="PANTHER" id="PTHR47691">
    <property type="entry name" value="REGULATOR-RELATED"/>
    <property type="match status" value="1"/>
</dbReference>
<dbReference type="InterPro" id="IPR027417">
    <property type="entry name" value="P-loop_NTPase"/>
</dbReference>
<reference evidence="2 3" key="1">
    <citation type="submission" date="2022-06" db="EMBL/GenBank/DDBJ databases">
        <title>Genomic Encyclopedia of Archaeal and Bacterial Type Strains, Phase II (KMG-II): from individual species to whole genera.</title>
        <authorList>
            <person name="Goeker M."/>
        </authorList>
    </citation>
    <scope>NUCLEOTIDE SEQUENCE [LARGE SCALE GENOMIC DNA]</scope>
    <source>
        <strain evidence="2 3">DSM 44255</strain>
    </source>
</reference>
<organism evidence="2 3">
    <name type="scientific">Actinokineospora diospyrosa</name>
    <dbReference type="NCBI Taxonomy" id="103728"/>
    <lineage>
        <taxon>Bacteria</taxon>
        <taxon>Bacillati</taxon>
        <taxon>Actinomycetota</taxon>
        <taxon>Actinomycetes</taxon>
        <taxon>Pseudonocardiales</taxon>
        <taxon>Pseudonocardiaceae</taxon>
        <taxon>Actinokineospora</taxon>
    </lineage>
</organism>
<keyword evidence="1" id="KW-0802">TPR repeat</keyword>
<evidence type="ECO:0000256" key="1">
    <source>
        <dbReference type="PROSITE-ProRule" id="PRU00339"/>
    </source>
</evidence>
<dbReference type="SMART" id="SM00028">
    <property type="entry name" value="TPR"/>
    <property type="match status" value="3"/>
</dbReference>
<dbReference type="SUPFAM" id="SSF52540">
    <property type="entry name" value="P-loop containing nucleoside triphosphate hydrolases"/>
    <property type="match status" value="1"/>
</dbReference>
<sequence length="648" mass="70533">MARIGQVRTAGTGRAGLVVLTGTGGVGKTAMAVTWSTRNTDRFRDGQLYADLRGFSATSALPTEQALSGFLRALGTPPERVPVDLAEQTALFRSLTARRQMLVVLDNALSAAQVRPLVPASEDSIVLVTSRLRLSGLHMDGAEFIELPPLPHEQAVNLIVRSLGTRRVDDERDEVGELVELCGGLPIALRVAGARLAARPRWPVSRVVAELSDERNRLARLSLEDDSSITATFDLSYQALADEEARLYRLASTHPGPEFGVGVAAAAAGMPEDDAEDALQALVDASLLEELDANRYRYHDLVRLHARDHAEQGGDEAEQARRAIAQWFLEQATRANLVVIPNRWRISPVADRLEGPGKAFENSGDAVEWLDGQLPNLLAVLEDTDARGWDDLAWQVCEALWEIFLHRKHYGQWIASHEIGIAAAHRCAAKDAEARLRCQLGRAYLDLHRFDDAERECRIAQELAQRTGHQRNESVALNQLGMAEEGQGDVDAAIAWYRKSLAIEEELGIARGVALRYRRIGEALLGANRLAEAAVELKTASVKLAAVSDWMNQAKVDVALARIEAADGAFDTAARRIEEALALLRGSGSATYQVTALLALGEVREQQGDRTAAERHFTDAVSLAEEVGGPQLERATARLRAVRGGSGD</sequence>
<dbReference type="InterPro" id="IPR011990">
    <property type="entry name" value="TPR-like_helical_dom_sf"/>
</dbReference>
<dbReference type="PRINTS" id="PR00364">
    <property type="entry name" value="DISEASERSIST"/>
</dbReference>
<gene>
    <name evidence="2" type="ORF">LV75_001913</name>
</gene>
<dbReference type="Pfam" id="PF13176">
    <property type="entry name" value="TPR_7"/>
    <property type="match status" value="1"/>
</dbReference>
<evidence type="ECO:0000313" key="3">
    <source>
        <dbReference type="Proteomes" id="UP001205185"/>
    </source>
</evidence>
<dbReference type="SUPFAM" id="SSF48452">
    <property type="entry name" value="TPR-like"/>
    <property type="match status" value="1"/>
</dbReference>
<dbReference type="Pfam" id="PF13424">
    <property type="entry name" value="TPR_12"/>
    <property type="match status" value="1"/>
</dbReference>
<name>A0ABT1I9X1_9PSEU</name>
<protein>
    <submittedName>
        <fullName evidence="2">ATPase</fullName>
    </submittedName>
</protein>
<feature type="repeat" description="TPR" evidence="1">
    <location>
        <begin position="474"/>
        <end position="507"/>
    </location>
</feature>
<dbReference type="PROSITE" id="PS50005">
    <property type="entry name" value="TPR"/>
    <property type="match status" value="1"/>
</dbReference>
<dbReference type="Proteomes" id="UP001205185">
    <property type="component" value="Unassembled WGS sequence"/>
</dbReference>